<organism evidence="1 2">
    <name type="scientific">Vitis rotundifolia</name>
    <name type="common">Muscadine grape</name>
    <dbReference type="NCBI Taxonomy" id="103349"/>
    <lineage>
        <taxon>Eukaryota</taxon>
        <taxon>Viridiplantae</taxon>
        <taxon>Streptophyta</taxon>
        <taxon>Embryophyta</taxon>
        <taxon>Tracheophyta</taxon>
        <taxon>Spermatophyta</taxon>
        <taxon>Magnoliopsida</taxon>
        <taxon>eudicotyledons</taxon>
        <taxon>Gunneridae</taxon>
        <taxon>Pentapetalae</taxon>
        <taxon>rosids</taxon>
        <taxon>Vitales</taxon>
        <taxon>Vitaceae</taxon>
        <taxon>Viteae</taxon>
        <taxon>Vitis</taxon>
    </lineage>
</organism>
<evidence type="ECO:0000313" key="2">
    <source>
        <dbReference type="Proteomes" id="UP001168098"/>
    </source>
</evidence>
<name>A0AA39D5D8_VITRO</name>
<dbReference type="EMBL" id="JARBHA010000019">
    <property type="protein sequence ID" value="KAJ9672548.1"/>
    <property type="molecule type" value="Genomic_DNA"/>
</dbReference>
<evidence type="ECO:0000313" key="1">
    <source>
        <dbReference type="EMBL" id="KAJ9672548.1"/>
    </source>
</evidence>
<protein>
    <submittedName>
        <fullName evidence="1">Uncharacterized protein</fullName>
    </submittedName>
</protein>
<accession>A0AA39D5D8</accession>
<gene>
    <name evidence="1" type="ORF">PVL29_025956</name>
</gene>
<comment type="caution">
    <text evidence="1">The sequence shown here is derived from an EMBL/GenBank/DDBJ whole genome shotgun (WGS) entry which is preliminary data.</text>
</comment>
<reference evidence="1 2" key="1">
    <citation type="journal article" date="2023" name="BMC Biotechnol.">
        <title>Vitis rotundifolia cv Carlos genome sequencing.</title>
        <authorList>
            <person name="Huff M."/>
            <person name="Hulse-Kemp A."/>
            <person name="Scheffler B."/>
            <person name="Youngblood R."/>
            <person name="Simpson S."/>
            <person name="Babiker E."/>
            <person name="Staton M."/>
        </authorList>
    </citation>
    <scope>NUCLEOTIDE SEQUENCE [LARGE SCALE GENOMIC DNA]</scope>
    <source>
        <tissue evidence="1">Leaf</tissue>
    </source>
</reference>
<keyword evidence="2" id="KW-1185">Reference proteome</keyword>
<dbReference type="Proteomes" id="UP001168098">
    <property type="component" value="Unassembled WGS sequence"/>
</dbReference>
<proteinExistence type="predicted"/>
<sequence>MAEIAVAAALGVVQIFLSQRNPKPKPKIVIIEGDLETMRAYLKDTMQREQDIEGAKDRKFVVDVPEHFHKHKISIALHNISHKVMDWRAFHRLSSRTDVIQAKIKSVKELDPFRKSSSGVTSSSSAGEVPDMAYPVLSNDELVGMERVQLIFLSRKNQGVW</sequence>
<dbReference type="AlphaFoldDB" id="A0AA39D5D8"/>